<reference evidence="1 2" key="1">
    <citation type="journal article" date="2020" name="Microorganisms">
        <title>Osmotic Adaptation and Compatible Solute Biosynthesis of Phototrophic Bacteria as Revealed from Genome Analyses.</title>
        <authorList>
            <person name="Imhoff J.F."/>
            <person name="Rahn T."/>
            <person name="Kunzel S."/>
            <person name="Keller A."/>
            <person name="Neulinger S.C."/>
        </authorList>
    </citation>
    <scope>NUCLEOTIDE SEQUENCE [LARGE SCALE GENOMIC DNA]</scope>
    <source>
        <strain evidence="1 2">DSM 21303</strain>
    </source>
</reference>
<evidence type="ECO:0000313" key="1">
    <source>
        <dbReference type="EMBL" id="MBK1643618.1"/>
    </source>
</evidence>
<comment type="caution">
    <text evidence="1">The sequence shown here is derived from an EMBL/GenBank/DDBJ whole genome shotgun (WGS) entry which is preliminary data.</text>
</comment>
<sequence length="283" mass="32398">MSSLRETMAEHGFESNDDYDFQVRCLLAATRDRLRTLSIQGDGERRKTSFAMALARALNSRHILYHDFSDRHPPTPAVILPSSTDAYGRHEPAVEPFDDVVSEACALSEAESTTLILDQLQTADFREQIRIHRLIRDRCWHVGDAPYIANPRHLLLFLISETPLYPALQQESFRVWVGRVSERRLLMTPGAFGLRSDAIGLLTALNQLFEGIDATPTRQEVHRLLNDVLAQVQSCEHLRQALFGRCEGIDRERLKHPDLEPLLAHIIDQRQRYLDIEEVIVTR</sequence>
<dbReference type="Proteomes" id="UP001138802">
    <property type="component" value="Unassembled WGS sequence"/>
</dbReference>
<accession>A0A9X0WFH7</accession>
<dbReference type="RefSeq" id="WP_200386429.1">
    <property type="nucleotide sequence ID" value="NZ_NRSD01000002.1"/>
</dbReference>
<dbReference type="AlphaFoldDB" id="A0A9X0WFH7"/>
<protein>
    <submittedName>
        <fullName evidence="1">Uncharacterized protein</fullName>
    </submittedName>
</protein>
<evidence type="ECO:0000313" key="2">
    <source>
        <dbReference type="Proteomes" id="UP001138802"/>
    </source>
</evidence>
<proteinExistence type="predicted"/>
<keyword evidence="2" id="KW-1185">Reference proteome</keyword>
<organism evidence="1 2">
    <name type="scientific">Thiocapsa imhoffii</name>
    <dbReference type="NCBI Taxonomy" id="382777"/>
    <lineage>
        <taxon>Bacteria</taxon>
        <taxon>Pseudomonadati</taxon>
        <taxon>Pseudomonadota</taxon>
        <taxon>Gammaproteobacteria</taxon>
        <taxon>Chromatiales</taxon>
        <taxon>Chromatiaceae</taxon>
        <taxon>Thiocapsa</taxon>
    </lineage>
</organism>
<name>A0A9X0WFH7_9GAMM</name>
<gene>
    <name evidence="1" type="ORF">CKO25_02880</name>
</gene>
<dbReference type="EMBL" id="NRSD01000002">
    <property type="protein sequence ID" value="MBK1643618.1"/>
    <property type="molecule type" value="Genomic_DNA"/>
</dbReference>